<dbReference type="OrthoDB" id="9783876at2"/>
<feature type="domain" description="HTH araC/xylS-type" evidence="5">
    <location>
        <begin position="224"/>
        <end position="322"/>
    </location>
</feature>
<keyword evidence="2" id="KW-0238">DNA-binding</keyword>
<gene>
    <name evidence="6" type="ORF">FIV34_11430</name>
</gene>
<dbReference type="Proteomes" id="UP000316093">
    <property type="component" value="Chromosome"/>
</dbReference>
<dbReference type="Pfam" id="PF12833">
    <property type="entry name" value="HTH_18"/>
    <property type="match status" value="1"/>
</dbReference>
<dbReference type="PANTHER" id="PTHR46796:SF7">
    <property type="entry name" value="ARAC FAMILY TRANSCRIPTIONAL REGULATOR"/>
    <property type="match status" value="1"/>
</dbReference>
<protein>
    <submittedName>
        <fullName evidence="6">Helix-turn-helix transcriptional regulator</fullName>
    </submittedName>
</protein>
<organism evidence="6 7">
    <name type="scientific">Luteibacter pinisoli</name>
    <dbReference type="NCBI Taxonomy" id="2589080"/>
    <lineage>
        <taxon>Bacteria</taxon>
        <taxon>Pseudomonadati</taxon>
        <taxon>Pseudomonadota</taxon>
        <taxon>Gammaproteobacteria</taxon>
        <taxon>Lysobacterales</taxon>
        <taxon>Rhodanobacteraceae</taxon>
        <taxon>Luteibacter</taxon>
    </lineage>
</organism>
<proteinExistence type="predicted"/>
<dbReference type="KEGG" id="lpy:FIV34_11430"/>
<keyword evidence="3" id="KW-0804">Transcription</keyword>
<dbReference type="SUPFAM" id="SSF46689">
    <property type="entry name" value="Homeodomain-like"/>
    <property type="match status" value="1"/>
</dbReference>
<dbReference type="PROSITE" id="PS01124">
    <property type="entry name" value="HTH_ARAC_FAMILY_2"/>
    <property type="match status" value="1"/>
</dbReference>
<dbReference type="InterPro" id="IPR018060">
    <property type="entry name" value="HTH_AraC"/>
</dbReference>
<evidence type="ECO:0000256" key="2">
    <source>
        <dbReference type="ARBA" id="ARBA00023125"/>
    </source>
</evidence>
<evidence type="ECO:0000256" key="3">
    <source>
        <dbReference type="ARBA" id="ARBA00023163"/>
    </source>
</evidence>
<dbReference type="InterPro" id="IPR050204">
    <property type="entry name" value="AraC_XylS_family_regulators"/>
</dbReference>
<dbReference type="AlphaFoldDB" id="A0A4Y5Z343"/>
<dbReference type="SMART" id="SM00342">
    <property type="entry name" value="HTH_ARAC"/>
    <property type="match status" value="1"/>
</dbReference>
<evidence type="ECO:0000259" key="5">
    <source>
        <dbReference type="PROSITE" id="PS01124"/>
    </source>
</evidence>
<evidence type="ECO:0000256" key="4">
    <source>
        <dbReference type="SAM" id="MobiDB-lite"/>
    </source>
</evidence>
<feature type="region of interest" description="Disordered" evidence="4">
    <location>
        <begin position="12"/>
        <end position="32"/>
    </location>
</feature>
<keyword evidence="1" id="KW-0805">Transcription regulation</keyword>
<dbReference type="InterPro" id="IPR009057">
    <property type="entry name" value="Homeodomain-like_sf"/>
</dbReference>
<reference evidence="6 7" key="1">
    <citation type="submission" date="2019-06" db="EMBL/GenBank/DDBJ databases">
        <title>A complete genome sequence for Luteibacter pinisoli MAH-14.</title>
        <authorList>
            <person name="Baltrus D.A."/>
        </authorList>
    </citation>
    <scope>NUCLEOTIDE SEQUENCE [LARGE SCALE GENOMIC DNA]</scope>
    <source>
        <strain evidence="6 7">MAH-14</strain>
    </source>
</reference>
<sequence length="352" mass="38238">MTVMAQSLWIKPESRPQRMTAADAGGPENMAHRPPINVNDEGLEQILRFLQVRPATFVESRIAAGRHKELAPLGTVSLHCCVSGAGSARSGHLMSASLMPGTFIVAPPGQCIRLGAADADVYLSDPRARRRLTVISAYMHVTCDALGNPFAFLEQPAVIDPSQGRPLLATMQHVMHEVRNPGLGTEVLTSILLKQVLIVCFRALAGSRHAWLTHLAFSHDRNIARAYAAMASRPGDDHSVASLSQVASLSRSAFMARFANVVGCAPMAALRQLRMRRAADLLASKSLSLDHVARMVGYRSSSSFCRAFYSVLGREPRAPHPALPEVHAYVDSGTYLQDPMQEHASDHEPAWP</sequence>
<dbReference type="EMBL" id="CP041046">
    <property type="protein sequence ID" value="QDE39772.1"/>
    <property type="molecule type" value="Genomic_DNA"/>
</dbReference>
<dbReference type="GO" id="GO:0043565">
    <property type="term" value="F:sequence-specific DNA binding"/>
    <property type="evidence" value="ECO:0007669"/>
    <property type="project" value="InterPro"/>
</dbReference>
<name>A0A4Y5Z343_9GAMM</name>
<evidence type="ECO:0000313" key="7">
    <source>
        <dbReference type="Proteomes" id="UP000316093"/>
    </source>
</evidence>
<dbReference type="Gene3D" id="1.10.10.60">
    <property type="entry name" value="Homeodomain-like"/>
    <property type="match status" value="2"/>
</dbReference>
<keyword evidence="7" id="KW-1185">Reference proteome</keyword>
<dbReference type="PANTHER" id="PTHR46796">
    <property type="entry name" value="HTH-TYPE TRANSCRIPTIONAL ACTIVATOR RHAS-RELATED"/>
    <property type="match status" value="1"/>
</dbReference>
<accession>A0A4Y5Z343</accession>
<dbReference type="GO" id="GO:0003700">
    <property type="term" value="F:DNA-binding transcription factor activity"/>
    <property type="evidence" value="ECO:0007669"/>
    <property type="project" value="InterPro"/>
</dbReference>
<evidence type="ECO:0000256" key="1">
    <source>
        <dbReference type="ARBA" id="ARBA00023015"/>
    </source>
</evidence>
<evidence type="ECO:0000313" key="6">
    <source>
        <dbReference type="EMBL" id="QDE39772.1"/>
    </source>
</evidence>